<evidence type="ECO:0000259" key="2">
    <source>
        <dbReference type="Pfam" id="PF00085"/>
    </source>
</evidence>
<dbReference type="SUPFAM" id="SSF48452">
    <property type="entry name" value="TPR-like"/>
    <property type="match status" value="1"/>
</dbReference>
<dbReference type="OrthoDB" id="5181746at2"/>
<evidence type="ECO:0000313" key="4">
    <source>
        <dbReference type="Proteomes" id="UP000035199"/>
    </source>
</evidence>
<dbReference type="CDD" id="cd02956">
    <property type="entry name" value="ybbN"/>
    <property type="match status" value="1"/>
</dbReference>
<dbReference type="PATRIC" id="fig|571915.4.peg.1368"/>
<feature type="region of interest" description="Disordered" evidence="1">
    <location>
        <begin position="166"/>
        <end position="186"/>
    </location>
</feature>
<evidence type="ECO:0000256" key="1">
    <source>
        <dbReference type="SAM" id="MobiDB-lite"/>
    </source>
</evidence>
<dbReference type="InterPro" id="IPR011990">
    <property type="entry name" value="TPR-like_helical_dom_sf"/>
</dbReference>
<protein>
    <submittedName>
        <fullName evidence="3">Thioredoxin domain-containing protein</fullName>
    </submittedName>
</protein>
<dbReference type="STRING" id="571915.CMUST_06450"/>
<sequence length="316" mass="33121">MTFPQSTPNRFVAGAIDLGEVKARAEARAQAEAQAKATSGGETGPGVELVATLTMDNVEEELIKRSAQVPVIVLIGTSRSPDSEQLQTDFRLLAHQAGGTFVFRYIDADATPQVAQMFGIAGLPTVVALAAGQPIANFEGGQPLAALQQWVEAVVAAVAGQLPGLSAASTESSGTTGSAEDSRFAPATEKLNAGDFSGAIEVYESILAQDPKNAEALAARDNARLLMRLQQADRNTDPIAAADAEPHNVERVFAAADALIAAGDAEAAFSRLVVALSQIPEEKLLIRDRLLELFALFDAADVRVLNARAQMANALF</sequence>
<dbReference type="Gene3D" id="1.25.40.10">
    <property type="entry name" value="Tetratricopeptide repeat domain"/>
    <property type="match status" value="1"/>
</dbReference>
<proteinExistence type="predicted"/>
<name>A0A0G3GYN8_9CORY</name>
<organism evidence="3 4">
    <name type="scientific">Corynebacterium mustelae</name>
    <dbReference type="NCBI Taxonomy" id="571915"/>
    <lineage>
        <taxon>Bacteria</taxon>
        <taxon>Bacillati</taxon>
        <taxon>Actinomycetota</taxon>
        <taxon>Actinomycetes</taxon>
        <taxon>Mycobacteriales</taxon>
        <taxon>Corynebacteriaceae</taxon>
        <taxon>Corynebacterium</taxon>
    </lineage>
</organism>
<dbReference type="RefSeq" id="WP_047261801.1">
    <property type="nucleotide sequence ID" value="NZ_CP011542.1"/>
</dbReference>
<dbReference type="GO" id="GO:0006950">
    <property type="term" value="P:response to stress"/>
    <property type="evidence" value="ECO:0007669"/>
    <property type="project" value="UniProtKB-ARBA"/>
</dbReference>
<keyword evidence="4" id="KW-1185">Reference proteome</keyword>
<dbReference type="Pfam" id="PF14561">
    <property type="entry name" value="TPR_20"/>
    <property type="match status" value="1"/>
</dbReference>
<dbReference type="Gene3D" id="3.40.30.10">
    <property type="entry name" value="Glutaredoxin"/>
    <property type="match status" value="1"/>
</dbReference>
<dbReference type="SUPFAM" id="SSF52833">
    <property type="entry name" value="Thioredoxin-like"/>
    <property type="match status" value="1"/>
</dbReference>
<dbReference type="AlphaFoldDB" id="A0A0G3GYN8"/>
<dbReference type="EMBL" id="CP011542">
    <property type="protein sequence ID" value="AKK05625.1"/>
    <property type="molecule type" value="Genomic_DNA"/>
</dbReference>
<accession>A0A0G3GYN8</accession>
<reference evidence="3 4" key="1">
    <citation type="journal article" date="2015" name="Genome Announc.">
        <title>Complete Genome Sequence of the Type Strain Corynebacterium mustelae DSM 45274, Isolated from Various Tissues of a Male Ferret with Lethal Sepsis.</title>
        <authorList>
            <person name="Ruckert C."/>
            <person name="Eimer J."/>
            <person name="Winkler A."/>
            <person name="Tauch A."/>
        </authorList>
    </citation>
    <scope>NUCLEOTIDE SEQUENCE [LARGE SCALE GENOMIC DNA]</scope>
    <source>
        <strain evidence="3 4">DSM 45274</strain>
    </source>
</reference>
<feature type="domain" description="Thioredoxin" evidence="2">
    <location>
        <begin position="52"/>
        <end position="152"/>
    </location>
</feature>
<dbReference type="KEGG" id="cmv:CMUST_06450"/>
<dbReference type="InterPro" id="IPR036249">
    <property type="entry name" value="Thioredoxin-like_sf"/>
</dbReference>
<dbReference type="InterPro" id="IPR013766">
    <property type="entry name" value="Thioredoxin_domain"/>
</dbReference>
<feature type="compositionally biased region" description="Low complexity" evidence="1">
    <location>
        <begin position="166"/>
        <end position="179"/>
    </location>
</feature>
<reference evidence="4" key="2">
    <citation type="submission" date="2015-05" db="EMBL/GenBank/DDBJ databases">
        <title>Complete genome sequence of Corynebacterium mustelae DSM 45274, isolated from various tissues of a male ferret with lethal sepsis.</title>
        <authorList>
            <person name="Ruckert C."/>
            <person name="Albersmeier A."/>
            <person name="Winkler A."/>
            <person name="Tauch A."/>
        </authorList>
    </citation>
    <scope>NUCLEOTIDE SEQUENCE [LARGE SCALE GENOMIC DNA]</scope>
    <source>
        <strain evidence="4">DSM 45274</strain>
    </source>
</reference>
<gene>
    <name evidence="3" type="ORF">CMUST_06450</name>
</gene>
<evidence type="ECO:0000313" key="3">
    <source>
        <dbReference type="EMBL" id="AKK05625.1"/>
    </source>
</evidence>
<dbReference type="Pfam" id="PF00085">
    <property type="entry name" value="Thioredoxin"/>
    <property type="match status" value="1"/>
</dbReference>
<dbReference type="Pfam" id="PF14559">
    <property type="entry name" value="TPR_19"/>
    <property type="match status" value="1"/>
</dbReference>
<dbReference type="Proteomes" id="UP000035199">
    <property type="component" value="Chromosome"/>
</dbReference>